<protein>
    <submittedName>
        <fullName evidence="3">Flp pilus assembly protein TadG</fullName>
    </submittedName>
</protein>
<dbReference type="RefSeq" id="WP_185005242.1">
    <property type="nucleotide sequence ID" value="NZ_BAAAUI010000001.1"/>
</dbReference>
<dbReference type="AlphaFoldDB" id="A0A7W7CGT3"/>
<keyword evidence="1" id="KW-0732">Signal</keyword>
<name>A0A7W7CGT3_9PSEU</name>
<feature type="domain" description="TadE-like" evidence="2">
    <location>
        <begin position="2"/>
        <end position="37"/>
    </location>
</feature>
<reference evidence="3 4" key="1">
    <citation type="submission" date="2020-08" db="EMBL/GenBank/DDBJ databases">
        <title>Sequencing the genomes of 1000 actinobacteria strains.</title>
        <authorList>
            <person name="Klenk H.-P."/>
        </authorList>
    </citation>
    <scope>NUCLEOTIDE SEQUENCE [LARGE SCALE GENOMIC DNA]</scope>
    <source>
        <strain evidence="3 4">DSM 44230</strain>
    </source>
</reference>
<evidence type="ECO:0000256" key="1">
    <source>
        <dbReference type="SAM" id="SignalP"/>
    </source>
</evidence>
<comment type="caution">
    <text evidence="3">The sequence shown here is derived from an EMBL/GenBank/DDBJ whole genome shotgun (WGS) entry which is preliminary data.</text>
</comment>
<proteinExistence type="predicted"/>
<feature type="chain" id="PRO_5039583954" evidence="1">
    <location>
        <begin position="21"/>
        <end position="124"/>
    </location>
</feature>
<dbReference type="Pfam" id="PF07811">
    <property type="entry name" value="TadE"/>
    <property type="match status" value="1"/>
</dbReference>
<dbReference type="Proteomes" id="UP000533598">
    <property type="component" value="Unassembled WGS sequence"/>
</dbReference>
<dbReference type="InterPro" id="IPR012495">
    <property type="entry name" value="TadE-like_dom"/>
</dbReference>
<dbReference type="EMBL" id="JACHMH010000001">
    <property type="protein sequence ID" value="MBB4679503.1"/>
    <property type="molecule type" value="Genomic_DNA"/>
</dbReference>
<evidence type="ECO:0000259" key="2">
    <source>
        <dbReference type="Pfam" id="PF07811"/>
    </source>
</evidence>
<accession>A0A7W7CGT3</accession>
<gene>
    <name evidence="3" type="ORF">HNR67_005621</name>
</gene>
<feature type="signal peptide" evidence="1">
    <location>
        <begin position="1"/>
        <end position="20"/>
    </location>
</feature>
<organism evidence="3 4">
    <name type="scientific">Crossiella cryophila</name>
    <dbReference type="NCBI Taxonomy" id="43355"/>
    <lineage>
        <taxon>Bacteria</taxon>
        <taxon>Bacillati</taxon>
        <taxon>Actinomycetota</taxon>
        <taxon>Actinomycetes</taxon>
        <taxon>Pseudonocardiales</taxon>
        <taxon>Pseudonocardiaceae</taxon>
        <taxon>Crossiella</taxon>
    </lineage>
</organism>
<evidence type="ECO:0000313" key="4">
    <source>
        <dbReference type="Proteomes" id="UP000533598"/>
    </source>
</evidence>
<evidence type="ECO:0000313" key="3">
    <source>
        <dbReference type="EMBL" id="MBB4679503.1"/>
    </source>
</evidence>
<sequence>MQLAVLLPLFFLLFSGATQAGVYWYARSLCQAAAQHGLQTARTLTGTPAEGQAAARSFLDRTGNGLITNTRVSTTGSTSTTVRVEVTATVLRLVPIPGLDLQVTRSVTGAKERFTTPDDTASPR</sequence>
<keyword evidence="4" id="KW-1185">Reference proteome</keyword>